<feature type="compositionally biased region" description="Acidic residues" evidence="6">
    <location>
        <begin position="323"/>
        <end position="336"/>
    </location>
</feature>
<comment type="subcellular location">
    <subcellularLocation>
        <location evidence="1">Membrane</location>
        <topology evidence="1">Single-pass membrane protein</topology>
    </subcellularLocation>
</comment>
<dbReference type="Pfam" id="PF00168">
    <property type="entry name" value="C2"/>
    <property type="match status" value="7"/>
</dbReference>
<keyword evidence="5 7" id="KW-0472">Membrane</keyword>
<evidence type="ECO:0000256" key="5">
    <source>
        <dbReference type="ARBA" id="ARBA00023136"/>
    </source>
</evidence>
<evidence type="ECO:0000259" key="8">
    <source>
        <dbReference type="PROSITE" id="PS50004"/>
    </source>
</evidence>
<reference evidence="9" key="1">
    <citation type="submission" date="2019-03" db="EMBL/GenBank/DDBJ databases">
        <title>Long read genome sequence of the mycoparasitic Pythium oligandrum ATCC 38472 isolated from sugarbeet rhizosphere.</title>
        <authorList>
            <person name="Gaulin E."/>
        </authorList>
    </citation>
    <scope>NUCLEOTIDE SEQUENCE</scope>
    <source>
        <strain evidence="9">ATCC 38472_TT</strain>
    </source>
</reference>
<feature type="domain" description="C2" evidence="8">
    <location>
        <begin position="1310"/>
        <end position="1433"/>
    </location>
</feature>
<dbReference type="Proteomes" id="UP000794436">
    <property type="component" value="Unassembled WGS sequence"/>
</dbReference>
<protein>
    <recommendedName>
        <fullName evidence="8">C2 domain-containing protein</fullName>
    </recommendedName>
</protein>
<evidence type="ECO:0000256" key="6">
    <source>
        <dbReference type="SAM" id="MobiDB-lite"/>
    </source>
</evidence>
<dbReference type="InterPro" id="IPR035892">
    <property type="entry name" value="C2_domain_sf"/>
</dbReference>
<accession>A0A8K1FFZ5</accession>
<dbReference type="OrthoDB" id="270970at2759"/>
<sequence>MTMVVRVKIVEARGIVAADSNGYSDPFITMTLLDSKGDAIAAGGSFKTQVIKKTLTPQWNEEFVLGESFDLRRATTLRLLLADSDGFFSSDDPLGVVDIPVLLFTGLTQPLDNWYQLRKADKMKKDATGEVHVVFENSSAPSAAATAAVGSGTAASAAPASPPRTDQPPNLLYVTLKSGKDLLAMDDGKTSDPLVLLSMNGQKHESSKKEKTLKPQWNEKFGFFATDLGGSLKLVVEDFDTTFNDFMGMAEVDVSKLTPHVEKTMTVELMDKKGRKDKKERGSLTISLLWTFAPDAQQIASKKKDTSILGRFKEAIGTPDANYDSDAEDGIEVDANDENKGKSAEELAKEKEEQEKKKQETLAELSSFEIKSGDYVIQVHVIEARDLVPKDSTGTSDPVVYVDVLGDVQKTAVKKQVLNCVWDDLLIFSPRNLDKSEVEMGYIKLSVMDANTLQRAELIGCAKFDVSYIYSQKNHQLANVWIGLIDDSNTLNQGIQGYLRASISVIGPGDKLVPPPSPFGAGASTDMGDNVIMPSSVTQNVSFVVATIYKAEELVPMDLNLVGKGGLDAYIQGSVAGGDSIRTRVRSKKGARHELNPSFNEELMLVIREPSMADKITLAVYDWDRVGSNEVVAHMFHSVKMIKAMGGRIPPFWANLYGAPLRGNKVEIGGDSAKSQMNKFPDMATTYRGRVLMSLRIMENTNDEFDETNQKRNVKKLPRELYPKTRIYVMRAHFVWGSEIPKFASPKHLGQNSKMQLVLTCGLYEVASTRAKNIKGSVEWNTMEEKDKMVLPEDISQIPDFFLYLCKGDGEGRRAVCYKRYTAKELFDEGFKSHVRWVSLKEDVSIDALSDEEFPGNVLVRLGFGTEEDSLRNPWDRSDLDLVNKRVPYQVRVHVYQGRRLPAADANGLLDPYLVVRCLSEKARETTRKKKTRDPLWYETIYFDVNLPELKFAPQVMLRVMDHDDFDTNDFVGLVALNLSEAHVRTSAQLADHKLSTLPNPRWYPVMFQEPGDSEGEILASIELIRKQFPDEEVPPSESIMPATRKAYLELTVLGLRSMEPFQFLPIQLPFVEFVLGGKDHASQEMITEKSKRPSGSNPNFLQRIVKEVDLPLNAHFAPRLNIIVKDTRLGGFQTPIIGSASIEMSSKIPWSANYKPPQSDGFAEIELEAEDNDGESDPLLGGAEDPFLDTDNGAGVFGALKSMGVDFDPNDPANFNDAASRQSTTADEDDEDTKKYLKHRELLDSELENQLKTTPFEKYALHIGQKQKKQSLLSILNPFSKKAPKETGGGGTYKTAGFFKGLIRIMEREDEKPLLDMDRLLKAHPYEIRVYVLEGVGFAPMDPGLNGRPGKSDPYLKLTLGKEKVNDRKNYIDDTTEPDFYKMYKVSATLPGASLLKIDAMDYDLIGGDDLIGSTTIDLEDRLFDQRWQNMGKLYETANRLRLKPLETRTLRIPTSKAPMGSIKLWIDILTVGQAHDYPPLDISLPPPVEFELRVVVWKARNVPSFDEMEDMNDLFFRCWLEGSDYQETDIHWRAKKGKGSFNWRMKFPVTLGHKQPNTKYPYFHIQGWDKDVFTANDAIGEHMMDLGSYFQKAYKQKTNMQFFEDDEETRKKKKKETSDDDVAVKKIKEATGLWDDSDPPDAKWMKLEQVDHKTQQRKYMGEVCVSMELVPSEKAKQQHVGQGRQSPNHSPYLPPPSGRLSFSLNPFKVMNDLLGPSICNRILCCLCCVVFMVIIYFLAPFINVAIVTFK</sequence>
<feature type="compositionally biased region" description="Polar residues" evidence="6">
    <location>
        <begin position="1681"/>
        <end position="1691"/>
    </location>
</feature>
<dbReference type="PROSITE" id="PS50004">
    <property type="entry name" value="C2"/>
    <property type="match status" value="8"/>
</dbReference>
<dbReference type="SMART" id="SM01202">
    <property type="entry name" value="FerI"/>
    <property type="match status" value="1"/>
</dbReference>
<feature type="region of interest" description="Disordered" evidence="6">
    <location>
        <begin position="1209"/>
        <end position="1233"/>
    </location>
</feature>
<dbReference type="InterPro" id="IPR012968">
    <property type="entry name" value="FerIin_dom"/>
</dbReference>
<dbReference type="EMBL" id="SPLM01000112">
    <property type="protein sequence ID" value="TMW58172.1"/>
    <property type="molecule type" value="Genomic_DNA"/>
</dbReference>
<feature type="domain" description="C2" evidence="8">
    <location>
        <begin position="354"/>
        <end position="482"/>
    </location>
</feature>
<dbReference type="SUPFAM" id="SSF49562">
    <property type="entry name" value="C2 domain (Calcium/lipid-binding domain, CaLB)"/>
    <property type="match status" value="7"/>
</dbReference>
<dbReference type="InterPro" id="IPR037724">
    <property type="entry name" value="C2E_Ferlin"/>
</dbReference>
<feature type="domain" description="C2" evidence="8">
    <location>
        <begin position="1030"/>
        <end position="1164"/>
    </location>
</feature>
<feature type="compositionally biased region" description="Basic and acidic residues" evidence="6">
    <location>
        <begin position="337"/>
        <end position="356"/>
    </location>
</feature>
<evidence type="ECO:0000313" key="9">
    <source>
        <dbReference type="EMBL" id="TMW58172.1"/>
    </source>
</evidence>
<dbReference type="Gene3D" id="2.60.40.150">
    <property type="entry name" value="C2 domain"/>
    <property type="match status" value="7"/>
</dbReference>
<keyword evidence="4 7" id="KW-1133">Transmembrane helix</keyword>
<feature type="domain" description="C2" evidence="8">
    <location>
        <begin position="523"/>
        <end position="654"/>
    </location>
</feature>
<evidence type="ECO:0000256" key="7">
    <source>
        <dbReference type="SAM" id="Phobius"/>
    </source>
</evidence>
<feature type="transmembrane region" description="Helical" evidence="7">
    <location>
        <begin position="1731"/>
        <end position="1751"/>
    </location>
</feature>
<feature type="region of interest" description="Disordered" evidence="6">
    <location>
        <begin position="1677"/>
        <end position="1697"/>
    </location>
</feature>
<dbReference type="GO" id="GO:0016020">
    <property type="term" value="C:membrane"/>
    <property type="evidence" value="ECO:0007669"/>
    <property type="project" value="UniProtKB-SubCell"/>
</dbReference>
<feature type="domain" description="C2" evidence="8">
    <location>
        <begin position="153"/>
        <end position="269"/>
    </location>
</feature>
<evidence type="ECO:0000313" key="10">
    <source>
        <dbReference type="Proteomes" id="UP000794436"/>
    </source>
</evidence>
<feature type="domain" description="C2" evidence="8">
    <location>
        <begin position="1"/>
        <end position="115"/>
    </location>
</feature>
<keyword evidence="3" id="KW-0677">Repeat</keyword>
<proteinExistence type="predicted"/>
<keyword evidence="2 7" id="KW-0812">Transmembrane</keyword>
<evidence type="ECO:0000256" key="3">
    <source>
        <dbReference type="ARBA" id="ARBA00022737"/>
    </source>
</evidence>
<name>A0A8K1FFZ5_PYTOL</name>
<feature type="domain" description="C2" evidence="8">
    <location>
        <begin position="1478"/>
        <end position="1601"/>
    </location>
</feature>
<dbReference type="PANTHER" id="PTHR12546:SF33">
    <property type="entry name" value="SPERM VESICLE FUSION PROTEIN FER-1"/>
    <property type="match status" value="1"/>
</dbReference>
<evidence type="ECO:0000256" key="4">
    <source>
        <dbReference type="ARBA" id="ARBA00022989"/>
    </source>
</evidence>
<dbReference type="CDD" id="cd00030">
    <property type="entry name" value="C2"/>
    <property type="match status" value="1"/>
</dbReference>
<dbReference type="PANTHER" id="PTHR12546">
    <property type="entry name" value="FER-1-LIKE"/>
    <property type="match status" value="1"/>
</dbReference>
<comment type="caution">
    <text evidence="9">The sequence shown here is derived from an EMBL/GenBank/DDBJ whole genome shotgun (WGS) entry which is preliminary data.</text>
</comment>
<feature type="domain" description="C2" evidence="8">
    <location>
        <begin position="866"/>
        <end position="992"/>
    </location>
</feature>
<dbReference type="GO" id="GO:0007009">
    <property type="term" value="P:plasma membrane organization"/>
    <property type="evidence" value="ECO:0007669"/>
    <property type="project" value="TreeGrafter"/>
</dbReference>
<evidence type="ECO:0000256" key="1">
    <source>
        <dbReference type="ARBA" id="ARBA00004167"/>
    </source>
</evidence>
<feature type="region of interest" description="Disordered" evidence="6">
    <location>
        <begin position="319"/>
        <end position="356"/>
    </location>
</feature>
<dbReference type="InterPro" id="IPR037721">
    <property type="entry name" value="Ferlin"/>
</dbReference>
<evidence type="ECO:0000256" key="2">
    <source>
        <dbReference type="ARBA" id="ARBA00022692"/>
    </source>
</evidence>
<dbReference type="CDD" id="cd04037">
    <property type="entry name" value="C2E_Ferlin"/>
    <property type="match status" value="1"/>
</dbReference>
<dbReference type="InterPro" id="IPR000008">
    <property type="entry name" value="C2_dom"/>
</dbReference>
<dbReference type="SMART" id="SM00239">
    <property type="entry name" value="C2"/>
    <property type="match status" value="7"/>
</dbReference>
<feature type="compositionally biased region" description="Low complexity" evidence="6">
    <location>
        <begin position="1209"/>
        <end position="1220"/>
    </location>
</feature>
<gene>
    <name evidence="9" type="ORF">Poli38472_011760</name>
</gene>
<keyword evidence="10" id="KW-1185">Reference proteome</keyword>
<organism evidence="9 10">
    <name type="scientific">Pythium oligandrum</name>
    <name type="common">Mycoparasitic fungus</name>
    <dbReference type="NCBI Taxonomy" id="41045"/>
    <lineage>
        <taxon>Eukaryota</taxon>
        <taxon>Sar</taxon>
        <taxon>Stramenopiles</taxon>
        <taxon>Oomycota</taxon>
        <taxon>Peronosporomycetes</taxon>
        <taxon>Pythiales</taxon>
        <taxon>Pythiaceae</taxon>
        <taxon>Pythium</taxon>
    </lineage>
</organism>
<dbReference type="CDD" id="cd04011">
    <property type="entry name" value="C2B_Ferlin"/>
    <property type="match status" value="1"/>
</dbReference>
<dbReference type="InterPro" id="IPR037720">
    <property type="entry name" value="C2B_Ferlin"/>
</dbReference>